<reference evidence="1" key="2">
    <citation type="journal article" date="2023" name="Genes Genomics">
        <title>Genomic insights of Leclercia adecarboxylata strains linked to an outbreak in public hospitals in Mexico.</title>
        <authorList>
            <person name="Barrios-Villa E."/>
            <person name="Pacheco-Flores B."/>
            <person name="Lozano-Zarain P."/>
            <person name="Del Campo-Ortega R."/>
            <person name="de Jesus Ascencio-Montiel I."/>
            <person name="Gonzalez-Leon M."/>
            <person name="Camorlinga-Ponce M."/>
            <person name="Gaytan Cervantes F.J."/>
            <person name="Gonzalez Torres C."/>
            <person name="Aguilar E."/>
            <person name="Gonzalez Ibarra J."/>
            <person name="Torres Lopez F.J."/>
            <person name="Rosas-Vargas H."/>
            <person name="Gonzalez-Bonilla C.R."/>
            <person name="Del Carmen Rocha-Gracia R."/>
        </authorList>
    </citation>
    <scope>NUCLEOTIDE SEQUENCE</scope>
    <source>
        <strain evidence="1">Lac40</strain>
    </source>
</reference>
<dbReference type="EMBL" id="MN821366">
    <property type="protein sequence ID" value="QLG00761.1"/>
    <property type="molecule type" value="Genomic_DNA"/>
</dbReference>
<sequence length="79" mass="9231">MKDQFILACREYFVNNRRNSHPRKRHETVPAEAIARRPKVWGKIVARAERRHQPVRIPAMSCTELGHLLRSLELSRACA</sequence>
<gene>
    <name evidence="1" type="ORF">OEZ79_22595</name>
</gene>
<dbReference type="AlphaFoldDB" id="A0A7D5JWU4"/>
<proteinExistence type="predicted"/>
<organism evidence="2">
    <name type="scientific">Leclercia adecarboxylata</name>
    <dbReference type="NCBI Taxonomy" id="83655"/>
    <lineage>
        <taxon>Bacteria</taxon>
        <taxon>Pseudomonadati</taxon>
        <taxon>Pseudomonadota</taxon>
        <taxon>Gammaproteobacteria</taxon>
        <taxon>Enterobacterales</taxon>
        <taxon>Enterobacteriaceae</taxon>
        <taxon>Leclercia</taxon>
    </lineage>
</organism>
<keyword evidence="2" id="KW-0614">Plasmid</keyword>
<geneLocation type="plasmid" evidence="2">
    <name>pP12375-1FII</name>
</geneLocation>
<dbReference type="Proteomes" id="UP001149314">
    <property type="component" value="Unassembled WGS sequence"/>
</dbReference>
<dbReference type="EMBL" id="JAOURS010000038">
    <property type="protein sequence ID" value="MDC6641019.1"/>
    <property type="molecule type" value="Genomic_DNA"/>
</dbReference>
<evidence type="ECO:0000313" key="1">
    <source>
        <dbReference type="EMBL" id="MDC6641019.1"/>
    </source>
</evidence>
<accession>A0A7D5JWU4</accession>
<reference evidence="2" key="1">
    <citation type="submission" date="2019-12" db="EMBL/GenBank/DDBJ databases">
        <authorList>
            <person name="Zhou D."/>
        </authorList>
    </citation>
    <scope>NUCLEOTIDE SEQUENCE</scope>
    <source>
        <strain evidence="2">P12375</strain>
        <plasmid evidence="2">pP12375-1FII</plasmid>
    </source>
</reference>
<evidence type="ECO:0000313" key="2">
    <source>
        <dbReference type="EMBL" id="QLG00761.1"/>
    </source>
</evidence>
<dbReference type="RefSeq" id="WP_172693662.1">
    <property type="nucleotide sequence ID" value="NZ_CP106669.1"/>
</dbReference>
<protein>
    <submittedName>
        <fullName evidence="2">Uncharacterized protein</fullName>
    </submittedName>
</protein>
<name>A0A7D5JWU4_9ENTR</name>